<evidence type="ECO:0000313" key="1">
    <source>
        <dbReference type="EMBL" id="DBA00280.1"/>
    </source>
</evidence>
<protein>
    <submittedName>
        <fullName evidence="1">Uncharacterized protein</fullName>
    </submittedName>
</protein>
<comment type="caution">
    <text evidence="1">The sequence shown here is derived from an EMBL/GenBank/DDBJ whole genome shotgun (WGS) entry which is preliminary data.</text>
</comment>
<keyword evidence="2" id="KW-1185">Reference proteome</keyword>
<gene>
    <name evidence="1" type="ORF">N0F65_007924</name>
</gene>
<accession>A0AAV2Z3S9</accession>
<reference evidence="1" key="1">
    <citation type="submission" date="2022-11" db="EMBL/GenBank/DDBJ databases">
        <authorList>
            <person name="Morgan W.R."/>
            <person name="Tartar A."/>
        </authorList>
    </citation>
    <scope>NUCLEOTIDE SEQUENCE</scope>
    <source>
        <strain evidence="1">ARSEF 373</strain>
    </source>
</reference>
<dbReference type="EMBL" id="DAKRPA010000067">
    <property type="protein sequence ID" value="DBA00280.1"/>
    <property type="molecule type" value="Genomic_DNA"/>
</dbReference>
<reference evidence="1" key="2">
    <citation type="journal article" date="2023" name="Microbiol Resour">
        <title>Decontamination and Annotation of the Draft Genome Sequence of the Oomycete Lagenidium giganteum ARSEF 373.</title>
        <authorList>
            <person name="Morgan W.R."/>
            <person name="Tartar A."/>
        </authorList>
    </citation>
    <scope>NUCLEOTIDE SEQUENCE</scope>
    <source>
        <strain evidence="1">ARSEF 373</strain>
    </source>
</reference>
<proteinExistence type="predicted"/>
<feature type="non-terminal residue" evidence="1">
    <location>
        <position position="1"/>
    </location>
</feature>
<name>A0AAV2Z3S9_9STRA</name>
<organism evidence="1 2">
    <name type="scientific">Lagenidium giganteum</name>
    <dbReference type="NCBI Taxonomy" id="4803"/>
    <lineage>
        <taxon>Eukaryota</taxon>
        <taxon>Sar</taxon>
        <taxon>Stramenopiles</taxon>
        <taxon>Oomycota</taxon>
        <taxon>Peronosporomycetes</taxon>
        <taxon>Pythiales</taxon>
        <taxon>Pythiaceae</taxon>
    </lineage>
</organism>
<evidence type="ECO:0000313" key="2">
    <source>
        <dbReference type="Proteomes" id="UP001146120"/>
    </source>
</evidence>
<dbReference type="AlphaFoldDB" id="A0AAV2Z3S9"/>
<sequence>DEYKNGNRFHAVDLSCTEQSANSIEDRTRSTRTFDAPVNVMTPDTEPARRDFMRATRALTRADIKSALKPTIFDYTLSLVGLGLLLTDVFRSGLGTVVVVRGHATRVEPGKILFFGPYNYPVVDIRANEHPNAYTATANATVWSYKYDSVSTGMRALAELLNVSAYPACLRYQEECTDPINIAWSTAFRMIDEMVDAIQHNVQQNIGAPLLFTTQILWIDRVHQILVQHLWQQSQKWMHRAYYFPPRDPQPLTLCLPPLRGRRQPDYQLPTFCSMTFRWVCTEGNSSFPIWEHIAYRMKVFQQRYPDLTIDMSMITNERLGTNRYAVSQFPQPHAFLREWGLEVTTWIRGRRCHSSDGLHESCTTVVVSDYRYELGTVEHDTAEWLRVTSVLRAFAQLYVLARISLYFVAVFAMQSVENVESSLMVNWHRRVIAAWKTFPIIPPQVLIYGSYVPVVANAVAHLIDCSNVHVLGETMWNGLEGRLEFNLWTHIRTTTVLMRNTWVLVLGLQLSIINKMASVAWDPRR</sequence>
<dbReference type="Proteomes" id="UP001146120">
    <property type="component" value="Unassembled WGS sequence"/>
</dbReference>